<dbReference type="PANTHER" id="PTHR21576">
    <property type="entry name" value="UNCHARACTERIZED NODULIN-LIKE PROTEIN"/>
    <property type="match status" value="1"/>
</dbReference>
<feature type="transmembrane region" description="Helical" evidence="6">
    <location>
        <begin position="66"/>
        <end position="86"/>
    </location>
</feature>
<dbReference type="PANTHER" id="PTHR21576:SF166">
    <property type="entry name" value="ADR278WP"/>
    <property type="match status" value="1"/>
</dbReference>
<organism evidence="7 8">
    <name type="scientific">Lodderomyces beijingensis</name>
    <dbReference type="NCBI Taxonomy" id="1775926"/>
    <lineage>
        <taxon>Eukaryota</taxon>
        <taxon>Fungi</taxon>
        <taxon>Dikarya</taxon>
        <taxon>Ascomycota</taxon>
        <taxon>Saccharomycotina</taxon>
        <taxon>Pichiomycetes</taxon>
        <taxon>Debaryomycetaceae</taxon>
        <taxon>Candida/Lodderomyces clade</taxon>
        <taxon>Lodderomyces</taxon>
    </lineage>
</organism>
<dbReference type="Proteomes" id="UP001497383">
    <property type="component" value="Chromosome 6"/>
</dbReference>
<dbReference type="InterPro" id="IPR036259">
    <property type="entry name" value="MFS_trans_sf"/>
</dbReference>
<feature type="transmembrane region" description="Helical" evidence="6">
    <location>
        <begin position="154"/>
        <end position="179"/>
    </location>
</feature>
<feature type="transmembrane region" description="Helical" evidence="6">
    <location>
        <begin position="438"/>
        <end position="456"/>
    </location>
</feature>
<dbReference type="Pfam" id="PF07690">
    <property type="entry name" value="MFS_1"/>
    <property type="match status" value="1"/>
</dbReference>
<evidence type="ECO:0000313" key="8">
    <source>
        <dbReference type="Proteomes" id="UP001497383"/>
    </source>
</evidence>
<comment type="subcellular location">
    <subcellularLocation>
        <location evidence="1">Membrane</location>
        <topology evidence="1">Multi-pass membrane protein</topology>
    </subcellularLocation>
</comment>
<evidence type="ECO:0000256" key="4">
    <source>
        <dbReference type="ARBA" id="ARBA00023136"/>
    </source>
</evidence>
<dbReference type="RefSeq" id="XP_066832121.1">
    <property type="nucleotide sequence ID" value="XM_066975487.1"/>
</dbReference>
<sequence length="567" mass="61723">MSVSSLIRKIKNRDHETRSSSHLVPRLLALIVSIFVALAAGTPYLYGVYAPQLMKRVGFTTSDSATISLASNLGSSVGGLPGGLLIDHFGPQVSIFTGSMCIFIGFFSMYKIYQHQFHSLVVICVAIIFVGFGSITCFFATLKASQANFAKHKGVAGAFPVSCYGFGATVFSIISATFFNDNAGALLQFLAFFCGSVTFFGSFFVHIYSSDDADDDADGDGDEEEALSPISEYSRDSPSQSTTVLPDDELSLLAAIETPAQSITKADSLKGSISFWGIGERTPRSSISLQESEATNAVRNLGNSEDVVTRTTTTTSIKIKAKLQSPYETIKERLTDRIFLIHYLIIAIASGIGQMYIYSIGFIVTAQYYYNKHDGVPPTQNNNNHILMRAMAALAHDPEAASLQAVQVSIISIASFSGRLLSGFLSDYIHKRWHIQRLWIVLFTLVILATAQYLTIINVSSFHLTSVVSAMVGGSYGLIFGTYPAVMADSFGTRTFSTTWGLVCTGPLFVLYVLNKLFGWIYDSNTDKESGVCYLGNLCYMGAFDVSLCLCGLCFVVTSLLIYMQRT</sequence>
<evidence type="ECO:0000256" key="6">
    <source>
        <dbReference type="SAM" id="Phobius"/>
    </source>
</evidence>
<gene>
    <name evidence="7" type="ORF">LODBEIA_P51830</name>
</gene>
<feature type="transmembrane region" description="Helical" evidence="6">
    <location>
        <begin position="534"/>
        <end position="563"/>
    </location>
</feature>
<feature type="transmembrane region" description="Helical" evidence="6">
    <location>
        <begin position="462"/>
        <end position="483"/>
    </location>
</feature>
<keyword evidence="2 6" id="KW-0812">Transmembrane</keyword>
<feature type="transmembrane region" description="Helical" evidence="6">
    <location>
        <begin position="495"/>
        <end position="514"/>
    </location>
</feature>
<reference evidence="7 8" key="1">
    <citation type="submission" date="2024-03" db="EMBL/GenBank/DDBJ databases">
        <authorList>
            <person name="Brejova B."/>
        </authorList>
    </citation>
    <scope>NUCLEOTIDE SEQUENCE [LARGE SCALE GENOMIC DNA]</scope>
    <source>
        <strain evidence="7 8">CBS 14171</strain>
    </source>
</reference>
<feature type="compositionally biased region" description="Acidic residues" evidence="5">
    <location>
        <begin position="215"/>
        <end position="226"/>
    </location>
</feature>
<evidence type="ECO:0000256" key="5">
    <source>
        <dbReference type="SAM" id="MobiDB-lite"/>
    </source>
</evidence>
<evidence type="ECO:0000313" key="7">
    <source>
        <dbReference type="EMBL" id="CAK9441314.1"/>
    </source>
</evidence>
<feature type="transmembrane region" description="Helical" evidence="6">
    <location>
        <begin position="27"/>
        <end position="46"/>
    </location>
</feature>
<evidence type="ECO:0000256" key="1">
    <source>
        <dbReference type="ARBA" id="ARBA00004141"/>
    </source>
</evidence>
<dbReference type="SUPFAM" id="SSF103473">
    <property type="entry name" value="MFS general substrate transporter"/>
    <property type="match status" value="1"/>
</dbReference>
<dbReference type="GeneID" id="92210379"/>
<keyword evidence="4 6" id="KW-0472">Membrane</keyword>
<protein>
    <recommendedName>
        <fullName evidence="9">Nodulin-like domain-containing protein</fullName>
    </recommendedName>
</protein>
<dbReference type="EMBL" id="OZ022410">
    <property type="protein sequence ID" value="CAK9441314.1"/>
    <property type="molecule type" value="Genomic_DNA"/>
</dbReference>
<proteinExistence type="predicted"/>
<evidence type="ECO:0000256" key="3">
    <source>
        <dbReference type="ARBA" id="ARBA00022989"/>
    </source>
</evidence>
<feature type="transmembrane region" description="Helical" evidence="6">
    <location>
        <begin position="340"/>
        <end position="370"/>
    </location>
</feature>
<feature type="transmembrane region" description="Helical" evidence="6">
    <location>
        <begin position="93"/>
        <end position="113"/>
    </location>
</feature>
<evidence type="ECO:0000256" key="2">
    <source>
        <dbReference type="ARBA" id="ARBA00022692"/>
    </source>
</evidence>
<dbReference type="Gene3D" id="1.20.1250.20">
    <property type="entry name" value="MFS general substrate transporter like domains"/>
    <property type="match status" value="2"/>
</dbReference>
<feature type="region of interest" description="Disordered" evidence="5">
    <location>
        <begin position="215"/>
        <end position="241"/>
    </location>
</feature>
<feature type="transmembrane region" description="Helical" evidence="6">
    <location>
        <begin position="119"/>
        <end position="142"/>
    </location>
</feature>
<keyword evidence="3 6" id="KW-1133">Transmembrane helix</keyword>
<dbReference type="InterPro" id="IPR011701">
    <property type="entry name" value="MFS"/>
</dbReference>
<name>A0ABP0ZS79_9ASCO</name>
<accession>A0ABP0ZS79</accession>
<feature type="transmembrane region" description="Helical" evidence="6">
    <location>
        <begin position="185"/>
        <end position="205"/>
    </location>
</feature>
<feature type="transmembrane region" description="Helical" evidence="6">
    <location>
        <begin position="405"/>
        <end position="426"/>
    </location>
</feature>
<keyword evidence="8" id="KW-1185">Reference proteome</keyword>
<evidence type="ECO:0008006" key="9">
    <source>
        <dbReference type="Google" id="ProtNLM"/>
    </source>
</evidence>